<gene>
    <name evidence="1" type="ORF">BECKLFY1418B_GA0070995_101051</name>
</gene>
<proteinExistence type="predicted"/>
<protein>
    <submittedName>
        <fullName evidence="1">Uncharacterized protein</fullName>
    </submittedName>
</protein>
<dbReference type="InterPro" id="IPR045633">
    <property type="entry name" value="DUF6414"/>
</dbReference>
<dbReference type="EMBL" id="CAADFF010000010">
    <property type="protein sequence ID" value="VFJ88522.1"/>
    <property type="molecule type" value="Genomic_DNA"/>
</dbReference>
<evidence type="ECO:0000313" key="1">
    <source>
        <dbReference type="EMBL" id="VFJ88522.1"/>
    </source>
</evidence>
<name>A0A450U942_9GAMM</name>
<dbReference type="AlphaFoldDB" id="A0A450U942"/>
<sequence>MSEEYNGISGQGQDRQEKDSVFDFLYHDVDRINSFLSQFNDAGYLQGLTEQKSFSSGESSGTSGHGKADVLIAKGGGNIHRDRYHKGGEFSEKSYNPLWSNSLTLLDYLTERNMIVRELENAAIGQFVLLSGSLKIFDASIFKRIIRIGNY</sequence>
<accession>A0A450U942</accession>
<reference evidence="1" key="1">
    <citation type="submission" date="2019-02" db="EMBL/GenBank/DDBJ databases">
        <authorList>
            <person name="Gruber-Vodicka R. H."/>
            <person name="Seah K. B. B."/>
        </authorList>
    </citation>
    <scope>NUCLEOTIDE SEQUENCE</scope>
    <source>
        <strain evidence="1">BECK_M7</strain>
    </source>
</reference>
<dbReference type="Pfam" id="PF19952">
    <property type="entry name" value="DUF6414"/>
    <property type="match status" value="1"/>
</dbReference>
<organism evidence="1">
    <name type="scientific">Candidatus Kentrum sp. LFY</name>
    <dbReference type="NCBI Taxonomy" id="2126342"/>
    <lineage>
        <taxon>Bacteria</taxon>
        <taxon>Pseudomonadati</taxon>
        <taxon>Pseudomonadota</taxon>
        <taxon>Gammaproteobacteria</taxon>
        <taxon>Candidatus Kentrum</taxon>
    </lineage>
</organism>